<accession>A0ABP7VKG4</accession>
<evidence type="ECO:0000256" key="1">
    <source>
        <dbReference type="ARBA" id="ARBA00006739"/>
    </source>
</evidence>
<gene>
    <name evidence="5" type="ORF">GCM10022410_13270</name>
</gene>
<comment type="similarity">
    <text evidence="1">Belongs to the glycosyltransferase 2 family.</text>
</comment>
<dbReference type="Proteomes" id="UP001501734">
    <property type="component" value="Unassembled WGS sequence"/>
</dbReference>
<name>A0ABP7VKG4_9BACI</name>
<dbReference type="Gene3D" id="3.90.550.10">
    <property type="entry name" value="Spore Coat Polysaccharide Biosynthesis Protein SpsA, Chain A"/>
    <property type="match status" value="1"/>
</dbReference>
<organism evidence="5 6">
    <name type="scientific">Amphibacillus indicireducens</name>
    <dbReference type="NCBI Taxonomy" id="1076330"/>
    <lineage>
        <taxon>Bacteria</taxon>
        <taxon>Bacillati</taxon>
        <taxon>Bacillota</taxon>
        <taxon>Bacilli</taxon>
        <taxon>Bacillales</taxon>
        <taxon>Bacillaceae</taxon>
        <taxon>Amphibacillus</taxon>
    </lineage>
</organism>
<evidence type="ECO:0000259" key="4">
    <source>
        <dbReference type="Pfam" id="PF00535"/>
    </source>
</evidence>
<evidence type="ECO:0000313" key="6">
    <source>
        <dbReference type="Proteomes" id="UP001501734"/>
    </source>
</evidence>
<dbReference type="InterPro" id="IPR029044">
    <property type="entry name" value="Nucleotide-diphossugar_trans"/>
</dbReference>
<keyword evidence="6" id="KW-1185">Reference proteome</keyword>
<keyword evidence="3" id="KW-0808">Transferase</keyword>
<feature type="domain" description="Glycosyltransferase 2-like" evidence="4">
    <location>
        <begin position="7"/>
        <end position="155"/>
    </location>
</feature>
<evidence type="ECO:0000256" key="2">
    <source>
        <dbReference type="ARBA" id="ARBA00022676"/>
    </source>
</evidence>
<dbReference type="InterPro" id="IPR001173">
    <property type="entry name" value="Glyco_trans_2-like"/>
</dbReference>
<sequence>MNYPSFSVLMSVYIKEKPEYLRESILSVLNQTALPDEIVLVKDGPLTIELEAVINEFIDNDILKIVEIKENVGLGKALNKGLLECRNGIIARMDTDDIAKPERFEKQLEHFMHNPTLSVLGSAVEEFIDNPNNIIAYNTVKTEYESIKKTIKFRNPIIHPTVMFKKEDVINSGSYKDWHLNEDYYLWIRMIQRDYVFKNINEPLVSMRITNETYLRRGGWRYFITQKKLFDYMLKSKTINIFEYLYNNGIRFVTRILVPNNIRKQMYLKMLRKKKV</sequence>
<dbReference type="Pfam" id="PF00535">
    <property type="entry name" value="Glycos_transf_2"/>
    <property type="match status" value="1"/>
</dbReference>
<proteinExistence type="inferred from homology"/>
<dbReference type="EMBL" id="BAABDL010000071">
    <property type="protein sequence ID" value="GAA4068690.1"/>
    <property type="molecule type" value="Genomic_DNA"/>
</dbReference>
<keyword evidence="2" id="KW-0328">Glycosyltransferase</keyword>
<evidence type="ECO:0000313" key="5">
    <source>
        <dbReference type="EMBL" id="GAA4068690.1"/>
    </source>
</evidence>
<reference evidence="6" key="1">
    <citation type="journal article" date="2019" name="Int. J. Syst. Evol. Microbiol.">
        <title>The Global Catalogue of Microorganisms (GCM) 10K type strain sequencing project: providing services to taxonomists for standard genome sequencing and annotation.</title>
        <authorList>
            <consortium name="The Broad Institute Genomics Platform"/>
            <consortium name="The Broad Institute Genome Sequencing Center for Infectious Disease"/>
            <person name="Wu L."/>
            <person name="Ma J."/>
        </authorList>
    </citation>
    <scope>NUCLEOTIDE SEQUENCE [LARGE SCALE GENOMIC DNA]</scope>
    <source>
        <strain evidence="6">JCM 17250</strain>
    </source>
</reference>
<comment type="caution">
    <text evidence="5">The sequence shown here is derived from an EMBL/GenBank/DDBJ whole genome shotgun (WGS) entry which is preliminary data.</text>
</comment>
<dbReference type="InterPro" id="IPR050834">
    <property type="entry name" value="Glycosyltransf_2"/>
</dbReference>
<dbReference type="PANTHER" id="PTHR43685:SF5">
    <property type="entry name" value="GLYCOSYLTRANSFERASE EPSE-RELATED"/>
    <property type="match status" value="1"/>
</dbReference>
<dbReference type="RefSeq" id="WP_344911550.1">
    <property type="nucleotide sequence ID" value="NZ_BAABDL010000071.1"/>
</dbReference>
<dbReference type="PANTHER" id="PTHR43685">
    <property type="entry name" value="GLYCOSYLTRANSFERASE"/>
    <property type="match status" value="1"/>
</dbReference>
<evidence type="ECO:0000256" key="3">
    <source>
        <dbReference type="ARBA" id="ARBA00022679"/>
    </source>
</evidence>
<protein>
    <submittedName>
        <fullName evidence="5">Glycosyltransferase</fullName>
    </submittedName>
</protein>
<dbReference type="SUPFAM" id="SSF53448">
    <property type="entry name" value="Nucleotide-diphospho-sugar transferases"/>
    <property type="match status" value="1"/>
</dbReference>